<keyword evidence="2" id="KW-1185">Reference proteome</keyword>
<name>A0A183TN34_SCHSO</name>
<dbReference type="AlphaFoldDB" id="A0A183TN34"/>
<evidence type="ECO:0000313" key="2">
    <source>
        <dbReference type="Proteomes" id="UP000275846"/>
    </source>
</evidence>
<organism evidence="3">
    <name type="scientific">Schistocephalus solidus</name>
    <name type="common">Tapeworm</name>
    <dbReference type="NCBI Taxonomy" id="70667"/>
    <lineage>
        <taxon>Eukaryota</taxon>
        <taxon>Metazoa</taxon>
        <taxon>Spiralia</taxon>
        <taxon>Lophotrochozoa</taxon>
        <taxon>Platyhelminthes</taxon>
        <taxon>Cestoda</taxon>
        <taxon>Eucestoda</taxon>
        <taxon>Diphyllobothriidea</taxon>
        <taxon>Diphyllobothriidae</taxon>
        <taxon>Schistocephalus</taxon>
    </lineage>
</organism>
<evidence type="ECO:0000313" key="1">
    <source>
        <dbReference type="EMBL" id="VDM04268.1"/>
    </source>
</evidence>
<evidence type="ECO:0000313" key="3">
    <source>
        <dbReference type="WBParaSite" id="SSLN_0001855801-mRNA-1"/>
    </source>
</evidence>
<reference evidence="1 2" key="2">
    <citation type="submission" date="2018-11" db="EMBL/GenBank/DDBJ databases">
        <authorList>
            <consortium name="Pathogen Informatics"/>
        </authorList>
    </citation>
    <scope>NUCLEOTIDE SEQUENCE [LARGE SCALE GENOMIC DNA]</scope>
    <source>
        <strain evidence="1 2">NST_G2</strain>
    </source>
</reference>
<dbReference type="EMBL" id="UYSU01043271">
    <property type="protein sequence ID" value="VDM04268.1"/>
    <property type="molecule type" value="Genomic_DNA"/>
</dbReference>
<dbReference type="WBParaSite" id="SSLN_0001855801-mRNA-1">
    <property type="protein sequence ID" value="SSLN_0001855801-mRNA-1"/>
    <property type="gene ID" value="SSLN_0001855801"/>
</dbReference>
<reference evidence="3" key="1">
    <citation type="submission" date="2016-06" db="UniProtKB">
        <authorList>
            <consortium name="WormBaseParasite"/>
        </authorList>
    </citation>
    <scope>IDENTIFICATION</scope>
</reference>
<sequence length="137" mass="14717">MPRPVEACVLVRPRQQPFVGQRKSSPSWTQLCAEVAFAAVAAAAAAATAASSVRPQSIARRCSFGKHQPIGRHGTKGALEVSPSENLSNDLLHLRWDSLSPMFAFIQPNRVHSLSTMQIETLTAQGLVTLQTSDNPG</sequence>
<proteinExistence type="predicted"/>
<protein>
    <submittedName>
        <fullName evidence="1 3">Uncharacterized protein</fullName>
    </submittedName>
</protein>
<gene>
    <name evidence="1" type="ORF">SSLN_LOCUS17882</name>
</gene>
<accession>A0A183TN34</accession>
<dbReference type="Proteomes" id="UP000275846">
    <property type="component" value="Unassembled WGS sequence"/>
</dbReference>